<feature type="region of interest" description="Disordered" evidence="3">
    <location>
        <begin position="663"/>
        <end position="689"/>
    </location>
</feature>
<feature type="compositionally biased region" description="Polar residues" evidence="3">
    <location>
        <begin position="608"/>
        <end position="626"/>
    </location>
</feature>
<dbReference type="SMART" id="SM00369">
    <property type="entry name" value="LRR_TYP"/>
    <property type="match status" value="3"/>
</dbReference>
<keyword evidence="6" id="KW-1185">Reference proteome</keyword>
<evidence type="ECO:0000256" key="3">
    <source>
        <dbReference type="SAM" id="MobiDB-lite"/>
    </source>
</evidence>
<feature type="compositionally biased region" description="Low complexity" evidence="3">
    <location>
        <begin position="34"/>
        <end position="71"/>
    </location>
</feature>
<feature type="region of interest" description="Disordered" evidence="3">
    <location>
        <begin position="256"/>
        <end position="287"/>
    </location>
</feature>
<gene>
    <name evidence="5" type="ORF">A4X06_0g327</name>
</gene>
<feature type="compositionally biased region" description="Basic and acidic residues" evidence="3">
    <location>
        <begin position="938"/>
        <end position="954"/>
    </location>
</feature>
<feature type="domain" description="Disease resistance R13L4/SHOC-2-like LRR" evidence="4">
    <location>
        <begin position="163"/>
        <end position="243"/>
    </location>
</feature>
<feature type="compositionally biased region" description="Basic and acidic residues" evidence="3">
    <location>
        <begin position="850"/>
        <end position="860"/>
    </location>
</feature>
<dbReference type="Proteomes" id="UP000077684">
    <property type="component" value="Unassembled WGS sequence"/>
</dbReference>
<dbReference type="PANTHER" id="PTHR48051">
    <property type="match status" value="1"/>
</dbReference>
<reference evidence="5" key="1">
    <citation type="submission" date="2016-04" db="EMBL/GenBank/DDBJ databases">
        <authorList>
            <person name="Nguyen H.D."/>
            <person name="Samba Siva P."/>
            <person name="Cullis J."/>
            <person name="Levesque C.A."/>
            <person name="Hambleton S."/>
        </authorList>
    </citation>
    <scope>NUCLEOTIDE SEQUENCE</scope>
    <source>
        <strain evidence="5">DAOMC 236426</strain>
    </source>
</reference>
<feature type="compositionally biased region" description="Low complexity" evidence="3">
    <location>
        <begin position="915"/>
        <end position="928"/>
    </location>
</feature>
<dbReference type="GO" id="GO:0005737">
    <property type="term" value="C:cytoplasm"/>
    <property type="evidence" value="ECO:0007669"/>
    <property type="project" value="TreeGrafter"/>
</dbReference>
<feature type="region of interest" description="Disordered" evidence="3">
    <location>
        <begin position="323"/>
        <end position="386"/>
    </location>
</feature>
<feature type="compositionally biased region" description="Low complexity" evidence="3">
    <location>
        <begin position="666"/>
        <end position="675"/>
    </location>
</feature>
<dbReference type="Pfam" id="PF23598">
    <property type="entry name" value="LRR_14"/>
    <property type="match status" value="1"/>
</dbReference>
<name>A0A8X7T0V6_9BASI</name>
<protein>
    <recommendedName>
        <fullName evidence="4">Disease resistance R13L4/SHOC-2-like LRR domain-containing protein</fullName>
    </recommendedName>
</protein>
<dbReference type="InterPro" id="IPR032675">
    <property type="entry name" value="LRR_dom_sf"/>
</dbReference>
<feature type="compositionally biased region" description="Low complexity" evidence="3">
    <location>
        <begin position="722"/>
        <end position="739"/>
    </location>
</feature>
<feature type="compositionally biased region" description="Polar residues" evidence="3">
    <location>
        <begin position="1065"/>
        <end position="1075"/>
    </location>
</feature>
<feature type="compositionally biased region" description="Basic and acidic residues" evidence="3">
    <location>
        <begin position="89"/>
        <end position="100"/>
    </location>
</feature>
<dbReference type="InterPro" id="IPR003591">
    <property type="entry name" value="Leu-rich_rpt_typical-subtyp"/>
</dbReference>
<evidence type="ECO:0000256" key="1">
    <source>
        <dbReference type="ARBA" id="ARBA00022614"/>
    </source>
</evidence>
<feature type="compositionally biased region" description="Basic and acidic residues" evidence="3">
    <location>
        <begin position="264"/>
        <end position="287"/>
    </location>
</feature>
<feature type="compositionally biased region" description="Low complexity" evidence="3">
    <location>
        <begin position="983"/>
        <end position="999"/>
    </location>
</feature>
<dbReference type="Pfam" id="PF10428">
    <property type="entry name" value="SOG2"/>
    <property type="match status" value="2"/>
</dbReference>
<keyword evidence="1" id="KW-0433">Leucine-rich repeat</keyword>
<feature type="region of interest" description="Disordered" evidence="3">
    <location>
        <begin position="710"/>
        <end position="758"/>
    </location>
</feature>
<evidence type="ECO:0000313" key="5">
    <source>
        <dbReference type="EMBL" id="KAE8255648.1"/>
    </source>
</evidence>
<comment type="caution">
    <text evidence="5">The sequence shown here is derived from an EMBL/GenBank/DDBJ whole genome shotgun (WGS) entry which is preliminary data.</text>
</comment>
<feature type="compositionally biased region" description="Low complexity" evidence="3">
    <location>
        <begin position="327"/>
        <end position="340"/>
    </location>
</feature>
<evidence type="ECO:0000313" key="6">
    <source>
        <dbReference type="Proteomes" id="UP000077684"/>
    </source>
</evidence>
<dbReference type="InterPro" id="IPR050216">
    <property type="entry name" value="LRR_domain-containing"/>
</dbReference>
<dbReference type="AlphaFoldDB" id="A0A8X7T0V6"/>
<dbReference type="PANTHER" id="PTHR48051:SF1">
    <property type="entry name" value="RAS SUPPRESSOR PROTEIN 1"/>
    <property type="match status" value="1"/>
</dbReference>
<evidence type="ECO:0000259" key="4">
    <source>
        <dbReference type="Pfam" id="PF23598"/>
    </source>
</evidence>
<feature type="region of interest" description="Disordered" evidence="3">
    <location>
        <begin position="1051"/>
        <end position="1075"/>
    </location>
</feature>
<feature type="region of interest" description="Disordered" evidence="3">
    <location>
        <begin position="981"/>
        <end position="1001"/>
    </location>
</feature>
<dbReference type="InterPro" id="IPR019487">
    <property type="entry name" value="RAM_signalling_pathway_SOG2"/>
</dbReference>
<sequence length="1144" mass="120850">MPGPQPALSGREQLGLPSPGPSPGPSAGHQRATSSASENNPAGAANAPQRAASEGSGSGSGSRAAAGGTAAPKRAHPSITDQKLLQVVRDMRERANKRTETQPADELQQDPSPSEPAAKDFDTLDLTSHRIANLPDALIEHIKHDVVRLSLATNRLTRLPTAFANLQRLKYLNIRQNGFTEIPSVICELPALQILDMARNKIRLLPESPGNLINLRVLAIGDNQLQRLPLWLGKMTNLLTVRLTPNPLQWPPPEFMQGSPDLQAEQKKLRDRKIPAEEKQRTRKDGEIAMSNWITELQAWINAHPAPVEPQAASDTTASPIIEEIQSSPTTVSRTSPSTSLARDLSFTSSAGSRRPFHQDGPQPTDFKQVRDATDPTSPSAQAEAERNSYFRRLSMLPPSTINKAVPQAVLDVVDATRGVLYALSQIHTALEQYIMFAVVPATSAPGVSTDDGGRVSAPINRVLDIASASMAHFIDALDRFDSMCRRGTPPASVIRGVFVACKDSVQIFRKVVGVLQLQLRALLNTGDVRYTRTLLLMLHGSIAEVSNSYRTLGPQIQALMPYLSDAGPPSSASASASSSFSSTNNGIVKTGRAAMNGGGSGHAAAGSTFSTPSLPSIAEQASSPSKPRVHSMAPRLARNRHGGNFSARDVEQGAMIAPANANQLSSSTSSSNNTAIFKSGGAPAPTGSMEQLINEEKRRLEAAIDGELDYDDIPPVPPLPLSELSVHLNNNSSRSRSGSGTGSENGGQLLSASSSTASGAFNDTISSSGGGLVSGSGSSRRQAAPSGLGTLPSVQNYHDEVAAGFPRSPGGRPITLASANGFGPRRGENGLLQQQQHGGDTQDVPPAEGGRKEYFDHAHSRSLPSRPVRRGRTGSTASAGSTGAKSAVAAAVGGGGGWGRAGEHQPPLPPPSRPHTAGNTSAASGATRPRTAGSSNGRRERERDRDRTPVADDHLLMLTDQLTTTASGVWGSLESYLETAAQQQEQNEEQQQQQHQQQGETSLGLLGANANGTTGSSSLLSRRMRDLNVQLSGASTLTDQLQATLHTIRASLDGDGDGGGGGVPNNSGTPTVTSTNVIKQPAAEIKKLWEDGNVLVRTVVQISTLIRGITSEHDFPREMLRSMGELTSVCSQLMVHMHFLTGF</sequence>
<feature type="region of interest" description="Disordered" evidence="3">
    <location>
        <begin position="770"/>
        <end position="954"/>
    </location>
</feature>
<feature type="region of interest" description="Disordered" evidence="3">
    <location>
        <begin position="1"/>
        <end position="120"/>
    </location>
</feature>
<dbReference type="Gene3D" id="3.80.10.10">
    <property type="entry name" value="Ribonuclease Inhibitor"/>
    <property type="match status" value="1"/>
</dbReference>
<dbReference type="SUPFAM" id="SSF52058">
    <property type="entry name" value="L domain-like"/>
    <property type="match status" value="1"/>
</dbReference>
<evidence type="ECO:0000256" key="2">
    <source>
        <dbReference type="ARBA" id="ARBA00022737"/>
    </source>
</evidence>
<organism evidence="5 6">
    <name type="scientific">Tilletia controversa</name>
    <name type="common">dwarf bunt fungus</name>
    <dbReference type="NCBI Taxonomy" id="13291"/>
    <lineage>
        <taxon>Eukaryota</taxon>
        <taxon>Fungi</taxon>
        <taxon>Dikarya</taxon>
        <taxon>Basidiomycota</taxon>
        <taxon>Ustilaginomycotina</taxon>
        <taxon>Exobasidiomycetes</taxon>
        <taxon>Tilletiales</taxon>
        <taxon>Tilletiaceae</taxon>
        <taxon>Tilletia</taxon>
    </lineage>
</organism>
<accession>A0A8X7T0V6</accession>
<dbReference type="InterPro" id="IPR055414">
    <property type="entry name" value="LRR_R13L4/SHOC2-like"/>
</dbReference>
<dbReference type="EMBL" id="LWDE02000015">
    <property type="protein sequence ID" value="KAE8255648.1"/>
    <property type="molecule type" value="Genomic_DNA"/>
</dbReference>
<feature type="compositionally biased region" description="Low complexity" evidence="3">
    <location>
        <begin position="874"/>
        <end position="892"/>
    </location>
</feature>
<reference evidence="5" key="2">
    <citation type="journal article" date="2019" name="IMA Fungus">
        <title>Genome sequencing and comparison of five Tilletia species to identify candidate genes for the detection of regulated species infecting wheat.</title>
        <authorList>
            <person name="Nguyen H.D.T."/>
            <person name="Sultana T."/>
            <person name="Kesanakurti P."/>
            <person name="Hambleton S."/>
        </authorList>
    </citation>
    <scope>NUCLEOTIDE SEQUENCE</scope>
    <source>
        <strain evidence="5">DAOMC 236426</strain>
    </source>
</reference>
<proteinExistence type="predicted"/>
<feature type="region of interest" description="Disordered" evidence="3">
    <location>
        <begin position="593"/>
        <end position="644"/>
    </location>
</feature>
<keyword evidence="2" id="KW-0677">Repeat</keyword>